<dbReference type="GO" id="GO:0009088">
    <property type="term" value="P:threonine biosynthetic process"/>
    <property type="evidence" value="ECO:0007669"/>
    <property type="project" value="UniProtKB-UniPathway"/>
</dbReference>
<evidence type="ECO:0000256" key="4">
    <source>
        <dbReference type="ARBA" id="ARBA00010122"/>
    </source>
</evidence>
<evidence type="ECO:0000256" key="18">
    <source>
        <dbReference type="RuleBase" id="RU004249"/>
    </source>
</evidence>
<dbReference type="NCBIfam" id="NF005155">
    <property type="entry name" value="PRK06635.1-4"/>
    <property type="match status" value="1"/>
</dbReference>
<evidence type="ECO:0000256" key="11">
    <source>
        <dbReference type="ARBA" id="ARBA00022777"/>
    </source>
</evidence>
<evidence type="ECO:0000256" key="2">
    <source>
        <dbReference type="ARBA" id="ARBA00004986"/>
    </source>
</evidence>
<dbReference type="EC" id="2.7.2.4" evidence="5 17"/>
<sequence length="407" mass="44020">MILVKKFGGTSVADLNCILHVAKLIKDDVDKGKSVVAVVSAMAGFTNEMISKITQIPNLSYSQEELSERDVVLSAGEQISCGLLALTLESLGIKAKSWLGWQIPINTDNAYGKARIKDIQIDKLKASFENYSVAIVAGFQGAHSGRITTLGRGGSDTSAVAIAGALGAKICEIYTDVDGIYTADPNVVSKARKLDSISYEEMLEMSSLGAKVLQIRCVELAMKYNIKINILSTFTQSKGTLLLSKEEIVEKNLITGITCDTHEASVTLKKVPFGLLPVFELIAKANINVDMISQNMNSEKNDITFTIQRANVSQTKNLLKENKDKILYDSLSIDESVAKVSIIGVGMLSHSGVAYQMFKALNEKGINILAITTSEIKISVLIPEDYAELAVRALHTAYGLDSSELIS</sequence>
<dbReference type="GO" id="GO:0009090">
    <property type="term" value="P:homoserine biosynthetic process"/>
    <property type="evidence" value="ECO:0007669"/>
    <property type="project" value="TreeGrafter"/>
</dbReference>
<dbReference type="PIRSF" id="PIRSF000726">
    <property type="entry name" value="Asp_kin"/>
    <property type="match status" value="1"/>
</dbReference>
<dbReference type="EMBL" id="BNGU01000028">
    <property type="protein sequence ID" value="GHM59709.1"/>
    <property type="molecule type" value="Genomic_DNA"/>
</dbReference>
<protein>
    <recommendedName>
        <fullName evidence="6 17">Aspartokinase</fullName>
        <ecNumber evidence="5 17">2.7.2.4</ecNumber>
    </recommendedName>
</protein>
<evidence type="ECO:0000256" key="15">
    <source>
        <dbReference type="ARBA" id="ARBA00047872"/>
    </source>
</evidence>
<comment type="caution">
    <text evidence="20">The sequence shown here is derived from an EMBL/GenBank/DDBJ whole genome shotgun (WGS) entry which is preliminary data.</text>
</comment>
<dbReference type="SUPFAM" id="SSF53633">
    <property type="entry name" value="Carbamate kinase-like"/>
    <property type="match status" value="1"/>
</dbReference>
<comment type="pathway">
    <text evidence="1 18">Amino-acid biosynthesis; L-lysine biosynthesis via DAP pathway; (S)-tetrahydrodipicolinate from L-aspartate: step 1/4.</text>
</comment>
<evidence type="ECO:0000256" key="3">
    <source>
        <dbReference type="ARBA" id="ARBA00005139"/>
    </source>
</evidence>
<keyword evidence="13" id="KW-0220">Diaminopimelate biosynthesis</keyword>
<dbReference type="FunFam" id="3.30.2130.10:FF:000001">
    <property type="entry name" value="Bifunctional aspartokinase/homoserine dehydrogenase"/>
    <property type="match status" value="1"/>
</dbReference>
<evidence type="ECO:0000256" key="8">
    <source>
        <dbReference type="ARBA" id="ARBA00022679"/>
    </source>
</evidence>
<evidence type="ECO:0000256" key="13">
    <source>
        <dbReference type="ARBA" id="ARBA00022915"/>
    </source>
</evidence>
<dbReference type="InterPro" id="IPR041740">
    <property type="entry name" value="AKii-LysC-BS"/>
</dbReference>
<feature type="binding site" evidence="16">
    <location>
        <position position="46"/>
    </location>
    <ligand>
        <name>substrate</name>
    </ligand>
</feature>
<dbReference type="InterPro" id="IPR001341">
    <property type="entry name" value="Asp_kinase"/>
</dbReference>
<keyword evidence="7 18" id="KW-0028">Amino-acid biosynthesis</keyword>
<keyword evidence="12 16" id="KW-0067">ATP-binding</keyword>
<dbReference type="GO" id="GO:0005829">
    <property type="term" value="C:cytosol"/>
    <property type="evidence" value="ECO:0007669"/>
    <property type="project" value="TreeGrafter"/>
</dbReference>
<dbReference type="PROSITE" id="PS51671">
    <property type="entry name" value="ACT"/>
    <property type="match status" value="2"/>
</dbReference>
<dbReference type="InterPro" id="IPR036393">
    <property type="entry name" value="AceGlu_kinase-like_sf"/>
</dbReference>
<dbReference type="UniPathway" id="UPA00051">
    <property type="reaction ID" value="UER00462"/>
</dbReference>
<reference evidence="20 21" key="1">
    <citation type="journal article" date="2021" name="Microb. Ecol.">
        <title>Candidatus Mesenet longicola: Novel Endosymbionts of Brontispa longissima that Induce Cytoplasmic Incompatibility.</title>
        <authorList>
            <person name="Takano S."/>
            <person name="Gotoh Y."/>
            <person name="Hayashi T."/>
        </authorList>
    </citation>
    <scope>NUCLEOTIDE SEQUENCE [LARGE SCALE GENOMIC DNA]</scope>
    <source>
        <strain evidence="20">L5</strain>
    </source>
</reference>
<evidence type="ECO:0000256" key="16">
    <source>
        <dbReference type="PIRSR" id="PIRSR000726-1"/>
    </source>
</evidence>
<dbReference type="PROSITE" id="PS00324">
    <property type="entry name" value="ASPARTOKINASE"/>
    <property type="match status" value="1"/>
</dbReference>
<evidence type="ECO:0000256" key="7">
    <source>
        <dbReference type="ARBA" id="ARBA00022605"/>
    </source>
</evidence>
<keyword evidence="21" id="KW-1185">Reference proteome</keyword>
<dbReference type="Pfam" id="PF22468">
    <property type="entry name" value="ACT_9"/>
    <property type="match status" value="1"/>
</dbReference>
<feature type="binding site" evidence="16">
    <location>
        <begin position="6"/>
        <end position="9"/>
    </location>
    <ligand>
        <name>ATP</name>
        <dbReference type="ChEBI" id="CHEBI:30616"/>
    </ligand>
</feature>
<evidence type="ECO:0000256" key="10">
    <source>
        <dbReference type="ARBA" id="ARBA00022741"/>
    </source>
</evidence>
<dbReference type="InterPro" id="IPR054352">
    <property type="entry name" value="ACT_Aspartokinase"/>
</dbReference>
<dbReference type="CDD" id="cd04261">
    <property type="entry name" value="AAK_AKii-LysC-BS"/>
    <property type="match status" value="1"/>
</dbReference>
<dbReference type="InterPro" id="IPR005260">
    <property type="entry name" value="Asp_kin_monofn"/>
</dbReference>
<dbReference type="InterPro" id="IPR001048">
    <property type="entry name" value="Asp/Glu/Uridylate_kinase"/>
</dbReference>
<keyword evidence="10 16" id="KW-0547">Nucleotide-binding</keyword>
<evidence type="ECO:0000256" key="17">
    <source>
        <dbReference type="RuleBase" id="RU003448"/>
    </source>
</evidence>
<keyword evidence="9" id="KW-0677">Repeat</keyword>
<feature type="binding site" evidence="16">
    <location>
        <position position="77"/>
    </location>
    <ligand>
        <name>substrate</name>
    </ligand>
</feature>
<dbReference type="GO" id="GO:0019877">
    <property type="term" value="P:diaminopimelate biosynthetic process"/>
    <property type="evidence" value="ECO:0007669"/>
    <property type="project" value="UniProtKB-KW"/>
</dbReference>
<feature type="binding site" evidence="16">
    <location>
        <begin position="175"/>
        <end position="176"/>
    </location>
    <ligand>
        <name>ATP</name>
        <dbReference type="ChEBI" id="CHEBI:30616"/>
    </ligand>
</feature>
<dbReference type="UniPathway" id="UPA00050">
    <property type="reaction ID" value="UER00461"/>
</dbReference>
<gene>
    <name evidence="20" type="ORF">sL5_07020</name>
</gene>
<dbReference type="GO" id="GO:0004072">
    <property type="term" value="F:aspartate kinase activity"/>
    <property type="evidence" value="ECO:0007669"/>
    <property type="project" value="UniProtKB-EC"/>
</dbReference>
<comment type="pathway">
    <text evidence="3 18">Amino-acid biosynthesis; L-threonine biosynthesis; L-threonine from L-aspartate: step 1/5.</text>
</comment>
<dbReference type="Gene3D" id="3.40.1160.10">
    <property type="entry name" value="Acetylglutamate kinase-like"/>
    <property type="match status" value="1"/>
</dbReference>
<evidence type="ECO:0000256" key="14">
    <source>
        <dbReference type="ARBA" id="ARBA00023154"/>
    </source>
</evidence>
<feature type="binding site" evidence="16">
    <location>
        <begin position="211"/>
        <end position="212"/>
    </location>
    <ligand>
        <name>ATP</name>
        <dbReference type="ChEBI" id="CHEBI:30616"/>
    </ligand>
</feature>
<dbReference type="InterPro" id="IPR002912">
    <property type="entry name" value="ACT_dom"/>
</dbReference>
<dbReference type="AlphaFoldDB" id="A0A8J3HPI4"/>
<dbReference type="FunFam" id="3.40.1160.10:FF:000002">
    <property type="entry name" value="Aspartokinase"/>
    <property type="match status" value="1"/>
</dbReference>
<evidence type="ECO:0000313" key="21">
    <source>
        <dbReference type="Proteomes" id="UP000637906"/>
    </source>
</evidence>
<dbReference type="Gene3D" id="3.30.2130.10">
    <property type="entry name" value="VC0802-like"/>
    <property type="match status" value="1"/>
</dbReference>
<dbReference type="PANTHER" id="PTHR21499">
    <property type="entry name" value="ASPARTATE KINASE"/>
    <property type="match status" value="1"/>
</dbReference>
<dbReference type="CDD" id="cd04923">
    <property type="entry name" value="ACT_AK-LysC-DapG-like_2"/>
    <property type="match status" value="1"/>
</dbReference>
<evidence type="ECO:0000313" key="20">
    <source>
        <dbReference type="EMBL" id="GHM59709.1"/>
    </source>
</evidence>
<proteinExistence type="inferred from homology"/>
<accession>A0A8J3HPI4</accession>
<keyword evidence="11 17" id="KW-0418">Kinase</keyword>
<comment type="pathway">
    <text evidence="2 18">Amino-acid biosynthesis; L-methionine biosynthesis via de novo pathway; L-homoserine from L-aspartate: step 1/3.</text>
</comment>
<dbReference type="InterPro" id="IPR045865">
    <property type="entry name" value="ACT-like_dom_sf"/>
</dbReference>
<organism evidence="20 21">
    <name type="scientific">Candidatus Mesenet longicola</name>
    <dbReference type="NCBI Taxonomy" id="1892558"/>
    <lineage>
        <taxon>Bacteria</taxon>
        <taxon>Pseudomonadati</taxon>
        <taxon>Pseudomonadota</taxon>
        <taxon>Alphaproteobacteria</taxon>
        <taxon>Rickettsiales</taxon>
        <taxon>Anaplasmataceae</taxon>
        <taxon>Candidatus Mesenet</taxon>
    </lineage>
</organism>
<dbReference type="InterPro" id="IPR018042">
    <property type="entry name" value="Aspartate_kinase_CS"/>
</dbReference>
<evidence type="ECO:0000256" key="1">
    <source>
        <dbReference type="ARBA" id="ARBA00004766"/>
    </source>
</evidence>
<dbReference type="Proteomes" id="UP000637906">
    <property type="component" value="Unassembled WGS sequence"/>
</dbReference>
<dbReference type="CDD" id="cd04913">
    <property type="entry name" value="ACT_AKii-LysC-BS-like_1"/>
    <property type="match status" value="1"/>
</dbReference>
<comment type="catalytic activity">
    <reaction evidence="15 17">
        <text>L-aspartate + ATP = 4-phospho-L-aspartate + ADP</text>
        <dbReference type="Rhea" id="RHEA:23776"/>
        <dbReference type="ChEBI" id="CHEBI:29991"/>
        <dbReference type="ChEBI" id="CHEBI:30616"/>
        <dbReference type="ChEBI" id="CHEBI:57535"/>
        <dbReference type="ChEBI" id="CHEBI:456216"/>
        <dbReference type="EC" id="2.7.2.4"/>
    </reaction>
</comment>
<dbReference type="SUPFAM" id="SSF55021">
    <property type="entry name" value="ACT-like"/>
    <property type="match status" value="2"/>
</dbReference>
<evidence type="ECO:0000256" key="6">
    <source>
        <dbReference type="ARBA" id="ARBA00016273"/>
    </source>
</evidence>
<feature type="binding site" evidence="16">
    <location>
        <position position="181"/>
    </location>
    <ligand>
        <name>ATP</name>
        <dbReference type="ChEBI" id="CHEBI:30616"/>
    </ligand>
</feature>
<dbReference type="PANTHER" id="PTHR21499:SF3">
    <property type="entry name" value="ASPARTOKINASE"/>
    <property type="match status" value="1"/>
</dbReference>
<feature type="domain" description="ACT" evidence="19">
    <location>
        <begin position="263"/>
        <end position="336"/>
    </location>
</feature>
<keyword evidence="14" id="KW-0457">Lysine biosynthesis</keyword>
<dbReference type="GO" id="GO:0005524">
    <property type="term" value="F:ATP binding"/>
    <property type="evidence" value="ECO:0007669"/>
    <property type="project" value="UniProtKB-KW"/>
</dbReference>
<dbReference type="UniPathway" id="UPA00034">
    <property type="reaction ID" value="UER00015"/>
</dbReference>
<comment type="similarity">
    <text evidence="4 17">Belongs to the aspartokinase family.</text>
</comment>
<feature type="domain" description="ACT" evidence="19">
    <location>
        <begin position="342"/>
        <end position="407"/>
    </location>
</feature>
<evidence type="ECO:0000256" key="12">
    <source>
        <dbReference type="ARBA" id="ARBA00022840"/>
    </source>
</evidence>
<dbReference type="GO" id="GO:0009089">
    <property type="term" value="P:lysine biosynthetic process via diaminopimelate"/>
    <property type="evidence" value="ECO:0007669"/>
    <property type="project" value="UniProtKB-UniPathway"/>
</dbReference>
<evidence type="ECO:0000256" key="5">
    <source>
        <dbReference type="ARBA" id="ARBA00013059"/>
    </source>
</evidence>
<evidence type="ECO:0000259" key="19">
    <source>
        <dbReference type="PROSITE" id="PS51671"/>
    </source>
</evidence>
<dbReference type="NCBIfam" id="NF005154">
    <property type="entry name" value="PRK06635.1-2"/>
    <property type="match status" value="1"/>
</dbReference>
<dbReference type="Pfam" id="PF00696">
    <property type="entry name" value="AA_kinase"/>
    <property type="match status" value="1"/>
</dbReference>
<name>A0A8J3HPI4_9RICK</name>
<dbReference type="NCBIfam" id="TIGR00657">
    <property type="entry name" value="asp_kinases"/>
    <property type="match status" value="1"/>
</dbReference>
<evidence type="ECO:0000256" key="9">
    <source>
        <dbReference type="ARBA" id="ARBA00022737"/>
    </source>
</evidence>
<keyword evidence="8 17" id="KW-0808">Transferase</keyword>